<dbReference type="InterPro" id="IPR015424">
    <property type="entry name" value="PyrdxlP-dep_Trfase"/>
</dbReference>
<keyword evidence="3" id="KW-0808">Transferase</keyword>
<dbReference type="PANTHER" id="PTHR42832">
    <property type="entry name" value="AMINO ACID AMINOTRANSFERASE"/>
    <property type="match status" value="1"/>
</dbReference>
<dbReference type="SUPFAM" id="SSF53383">
    <property type="entry name" value="PLP-dependent transferases"/>
    <property type="match status" value="1"/>
</dbReference>
<dbReference type="Gene3D" id="3.90.1150.10">
    <property type="entry name" value="Aspartate Aminotransferase, domain 1"/>
    <property type="match status" value="1"/>
</dbReference>
<dbReference type="PANTHER" id="PTHR42832:SF3">
    <property type="entry name" value="L-GLUTAMINE--4-(METHYLSULFANYL)-2-OXOBUTANOATE AMINOTRANSFERASE"/>
    <property type="match status" value="1"/>
</dbReference>
<dbReference type="GO" id="GO:0030170">
    <property type="term" value="F:pyridoxal phosphate binding"/>
    <property type="evidence" value="ECO:0007669"/>
    <property type="project" value="InterPro"/>
</dbReference>
<evidence type="ECO:0000256" key="1">
    <source>
        <dbReference type="ARBA" id="ARBA00001933"/>
    </source>
</evidence>
<reference evidence="5" key="1">
    <citation type="submission" date="2020-05" db="EMBL/GenBank/DDBJ databases">
        <authorList>
            <person name="Chiriac C."/>
            <person name="Salcher M."/>
            <person name="Ghai R."/>
            <person name="Kavagutti S V."/>
        </authorList>
    </citation>
    <scope>NUCLEOTIDE SEQUENCE</scope>
</reference>
<dbReference type="InterPro" id="IPR015422">
    <property type="entry name" value="PyrdxlP-dep_Trfase_small"/>
</dbReference>
<dbReference type="EMBL" id="CAFBLU010000016">
    <property type="protein sequence ID" value="CAB4876761.1"/>
    <property type="molecule type" value="Genomic_DNA"/>
</dbReference>
<dbReference type="AlphaFoldDB" id="A0A6J7E1W1"/>
<organism evidence="5">
    <name type="scientific">freshwater metagenome</name>
    <dbReference type="NCBI Taxonomy" id="449393"/>
    <lineage>
        <taxon>unclassified sequences</taxon>
        <taxon>metagenomes</taxon>
        <taxon>ecological metagenomes</taxon>
    </lineage>
</organism>
<dbReference type="InterPro" id="IPR050881">
    <property type="entry name" value="LL-DAP_aminotransferase"/>
</dbReference>
<gene>
    <name evidence="5" type="ORF">UFOPK3444_01063</name>
</gene>
<evidence type="ECO:0000313" key="5">
    <source>
        <dbReference type="EMBL" id="CAB4876761.1"/>
    </source>
</evidence>
<evidence type="ECO:0000256" key="3">
    <source>
        <dbReference type="ARBA" id="ARBA00022679"/>
    </source>
</evidence>
<evidence type="ECO:0000256" key="2">
    <source>
        <dbReference type="ARBA" id="ARBA00022576"/>
    </source>
</evidence>
<keyword evidence="2" id="KW-0032">Aminotransferase</keyword>
<dbReference type="GO" id="GO:0008483">
    <property type="term" value="F:transaminase activity"/>
    <property type="evidence" value="ECO:0007669"/>
    <property type="project" value="UniProtKB-KW"/>
</dbReference>
<comment type="cofactor">
    <cofactor evidence="1">
        <name>pyridoxal 5'-phosphate</name>
        <dbReference type="ChEBI" id="CHEBI:597326"/>
    </cofactor>
</comment>
<proteinExistence type="predicted"/>
<dbReference type="InterPro" id="IPR015421">
    <property type="entry name" value="PyrdxlP-dep_Trfase_major"/>
</dbReference>
<protein>
    <submittedName>
        <fullName evidence="5">Unannotated protein</fullName>
    </submittedName>
</protein>
<dbReference type="Gene3D" id="3.40.640.10">
    <property type="entry name" value="Type I PLP-dependent aspartate aminotransferase-like (Major domain)"/>
    <property type="match status" value="1"/>
</dbReference>
<evidence type="ECO:0000259" key="4">
    <source>
        <dbReference type="Pfam" id="PF00155"/>
    </source>
</evidence>
<feature type="domain" description="Aminotransferase class I/classII large" evidence="4">
    <location>
        <begin position="31"/>
        <end position="383"/>
    </location>
</feature>
<dbReference type="Pfam" id="PF00155">
    <property type="entry name" value="Aminotran_1_2"/>
    <property type="match status" value="1"/>
</dbReference>
<accession>A0A6J7E1W1</accession>
<dbReference type="NCBIfam" id="NF006756">
    <property type="entry name" value="PRK09276.1"/>
    <property type="match status" value="1"/>
</dbReference>
<sequence>MKSSSRLDLIPPYLFAELERKIAEKKAAGIDVISLGIGDPDTPTFPAVVAAGQEALADPTTHQYPSNRGRSEFRDAVADFYSRRFGVELDSDSEVIPAIGAKECIFNLSLAFLDGDGLALAADPGYPVYTAGPKLVGADAHLMPLVPELGFVPDLAAIPADVARRARLMFFNYPNNPTGAVAPEGFFEQVVEFAREHDILAVHDNAYSETTYDGYVAPSFLATPGAKEIGVEVFSLSKGWNMTGWRCAAMVGNAEAIATYWKLKSNVDSGLFEAIQLAGARALQPDMAAEVDRMCDLYARRRDLVCDALAAAGVAVTAPKGTIYIWAPIPDGYASASEYCEYVLEETAVVISPGGAYGPNGEGFFRISLTTPDHLLTEAVARIAALGTRTTA</sequence>
<dbReference type="CDD" id="cd00609">
    <property type="entry name" value="AAT_like"/>
    <property type="match status" value="1"/>
</dbReference>
<name>A0A6J7E1W1_9ZZZZ</name>
<dbReference type="InterPro" id="IPR004839">
    <property type="entry name" value="Aminotransferase_I/II_large"/>
</dbReference>